<name>A0A0M4D451_STRPR</name>
<organism evidence="1">
    <name type="scientific">Streptomyces pristinaespiralis</name>
    <dbReference type="NCBI Taxonomy" id="38300"/>
    <lineage>
        <taxon>Bacteria</taxon>
        <taxon>Bacillati</taxon>
        <taxon>Actinomycetota</taxon>
        <taxon>Actinomycetes</taxon>
        <taxon>Kitasatosporales</taxon>
        <taxon>Streptomycetaceae</taxon>
        <taxon>Streptomyces</taxon>
    </lineage>
</organism>
<gene>
    <name evidence="1" type="ORF">SPRI_0046</name>
    <name evidence="2" type="ORF">SPRI_7307</name>
</gene>
<dbReference type="STRING" id="38300.SPRI_0046"/>
<reference evidence="1 3" key="1">
    <citation type="submission" date="2015-08" db="EMBL/GenBank/DDBJ databases">
        <title>Genome sequence of the pristinamycin over-producing bacterium Streptomyces pristinaespiralis HCCB10218.</title>
        <authorList>
            <person name="Tian J."/>
            <person name="Yang J."/>
            <person name="Li L."/>
            <person name="Ruan L."/>
            <person name="Wei W."/>
            <person name="Zheng G."/>
            <person name="Wei Z."/>
            <person name="Yang S."/>
            <person name="Ge M."/>
            <person name="Jiang W."/>
            <person name="Lu Y."/>
        </authorList>
    </citation>
    <scope>NUCLEOTIDE SEQUENCE [LARGE SCALE GENOMIC DNA]</scope>
    <source>
        <strain evidence="1 3">HCCB 10218</strain>
    </source>
</reference>
<evidence type="ECO:0000313" key="3">
    <source>
        <dbReference type="Proteomes" id="UP000060513"/>
    </source>
</evidence>
<dbReference type="EMBL" id="CP011340">
    <property type="protein sequence ID" value="ALC25613.1"/>
    <property type="molecule type" value="Genomic_DNA"/>
</dbReference>
<dbReference type="PATRIC" id="fig|38300.4.peg.50"/>
<dbReference type="AlphaFoldDB" id="A0A0M4D451"/>
<evidence type="ECO:0000313" key="2">
    <source>
        <dbReference type="EMBL" id="ALC25613.1"/>
    </source>
</evidence>
<dbReference type="Proteomes" id="UP000060513">
    <property type="component" value="Chromosome"/>
</dbReference>
<dbReference type="KEGG" id="spri:SPRI_0046"/>
<evidence type="ECO:0000313" key="1">
    <source>
        <dbReference type="EMBL" id="ALC18352.1"/>
    </source>
</evidence>
<protein>
    <submittedName>
        <fullName evidence="1">Uncharacterized protein</fullName>
    </submittedName>
</protein>
<dbReference type="KEGG" id="spri:SPRI_7307"/>
<dbReference type="EMBL" id="CP011340">
    <property type="protein sequence ID" value="ALC18352.1"/>
    <property type="molecule type" value="Genomic_DNA"/>
</dbReference>
<accession>A0A0M4D451</accession>
<sequence>MHAVQYIGADKWYTLTGGTALIPTGASLPTP</sequence>
<proteinExistence type="predicted"/>